<keyword evidence="10" id="KW-0969">Cilium</keyword>
<organism evidence="10 11">
    <name type="scientific">Anaerobacillus alkaliphilus</name>
    <dbReference type="NCBI Taxonomy" id="1548597"/>
    <lineage>
        <taxon>Bacteria</taxon>
        <taxon>Bacillati</taxon>
        <taxon>Bacillota</taxon>
        <taxon>Bacilli</taxon>
        <taxon>Bacillales</taxon>
        <taxon>Bacillaceae</taxon>
        <taxon>Anaerobacillus</taxon>
    </lineage>
</organism>
<dbReference type="NCBIfam" id="TIGR03506">
    <property type="entry name" value="FlgEFG_subfam"/>
    <property type="match status" value="1"/>
</dbReference>
<evidence type="ECO:0000256" key="5">
    <source>
        <dbReference type="RuleBase" id="RU362116"/>
    </source>
</evidence>
<dbReference type="GO" id="GO:0009424">
    <property type="term" value="C:bacterial-type flagellum hook"/>
    <property type="evidence" value="ECO:0007669"/>
    <property type="project" value="TreeGrafter"/>
</dbReference>
<dbReference type="PROSITE" id="PS00588">
    <property type="entry name" value="FLAGELLA_BB_ROD"/>
    <property type="match status" value="1"/>
</dbReference>
<dbReference type="InterPro" id="IPR019776">
    <property type="entry name" value="Flagellar_basal_body_rod_CS"/>
</dbReference>
<name>A0A4Q0VPJ6_9BACI</name>
<dbReference type="InterPro" id="IPR011491">
    <property type="entry name" value="FlgE_D2"/>
</dbReference>
<dbReference type="InterPro" id="IPR053967">
    <property type="entry name" value="LlgE_F_G-like_D1"/>
</dbReference>
<feature type="domain" description="Flagellar basal-body/hook protein C-terminal" evidence="7">
    <location>
        <begin position="384"/>
        <end position="426"/>
    </location>
</feature>
<evidence type="ECO:0000259" key="8">
    <source>
        <dbReference type="Pfam" id="PF07559"/>
    </source>
</evidence>
<feature type="domain" description="Flagellar basal body rod protein N-terminal" evidence="6">
    <location>
        <begin position="5"/>
        <end position="35"/>
    </location>
</feature>
<evidence type="ECO:0000256" key="1">
    <source>
        <dbReference type="ARBA" id="ARBA00004117"/>
    </source>
</evidence>
<dbReference type="InterPro" id="IPR020013">
    <property type="entry name" value="Flagellar_FlgE/F/G"/>
</dbReference>
<gene>
    <name evidence="10" type="ORF">DS745_16775</name>
</gene>
<dbReference type="RefSeq" id="WP_129079364.1">
    <property type="nucleotide sequence ID" value="NZ_QOUX01000046.1"/>
</dbReference>
<evidence type="ECO:0000256" key="4">
    <source>
        <dbReference type="ARBA" id="ARBA00023143"/>
    </source>
</evidence>
<dbReference type="Gene3D" id="2.60.98.20">
    <property type="entry name" value="Flagellar hook protein FlgE"/>
    <property type="match status" value="1"/>
</dbReference>
<dbReference type="GO" id="GO:0009425">
    <property type="term" value="C:bacterial-type flagellum basal body"/>
    <property type="evidence" value="ECO:0007669"/>
    <property type="project" value="UniProtKB-SubCell"/>
</dbReference>
<dbReference type="InterPro" id="IPR037058">
    <property type="entry name" value="Falgellar_hook_FlgE_sf"/>
</dbReference>
<comment type="caution">
    <text evidence="10">The sequence shown here is derived from an EMBL/GenBank/DDBJ whole genome shotgun (WGS) entry which is preliminary data.</text>
</comment>
<accession>A0A4Q0VPJ6</accession>
<evidence type="ECO:0000256" key="3">
    <source>
        <dbReference type="ARBA" id="ARBA00019015"/>
    </source>
</evidence>
<evidence type="ECO:0000259" key="6">
    <source>
        <dbReference type="Pfam" id="PF00460"/>
    </source>
</evidence>
<proteinExistence type="inferred from homology"/>
<keyword evidence="10" id="KW-0966">Cell projection</keyword>
<dbReference type="OrthoDB" id="9804559at2"/>
<dbReference type="InterPro" id="IPR037925">
    <property type="entry name" value="FlgE/F/G-like"/>
</dbReference>
<dbReference type="Pfam" id="PF22692">
    <property type="entry name" value="LlgE_F_G_D1"/>
    <property type="match status" value="1"/>
</dbReference>
<dbReference type="AlphaFoldDB" id="A0A4Q0VPJ6"/>
<dbReference type="Proteomes" id="UP000290649">
    <property type="component" value="Unassembled WGS sequence"/>
</dbReference>
<reference evidence="10 11" key="1">
    <citation type="journal article" date="2019" name="Int. J. Syst. Evol. Microbiol.">
        <title>Anaerobacillus alkaliphilus sp. nov., a novel alkaliphilic and moderately halophilic bacterium.</title>
        <authorList>
            <person name="Borsodi A.K."/>
            <person name="Aszalos J.M."/>
            <person name="Bihari P."/>
            <person name="Nagy I."/>
            <person name="Schumann P."/>
            <person name="Sproer C."/>
            <person name="Kovacs A.L."/>
            <person name="Boka K."/>
            <person name="Dobosy P."/>
            <person name="Ovari M."/>
            <person name="Szili-Kovacs T."/>
            <person name="Toth E."/>
        </authorList>
    </citation>
    <scope>NUCLEOTIDE SEQUENCE [LARGE SCALE GENOMIC DNA]</scope>
    <source>
        <strain evidence="10 11">B16-10</strain>
    </source>
</reference>
<keyword evidence="11" id="KW-1185">Reference proteome</keyword>
<keyword evidence="4 5" id="KW-0975">Bacterial flagellum</keyword>
<dbReference type="Pfam" id="PF00460">
    <property type="entry name" value="Flg_bb_rod"/>
    <property type="match status" value="1"/>
</dbReference>
<dbReference type="SUPFAM" id="SSF117143">
    <property type="entry name" value="Flagellar hook protein flgE"/>
    <property type="match status" value="1"/>
</dbReference>
<dbReference type="EMBL" id="QOUX01000046">
    <property type="protein sequence ID" value="RXI98001.1"/>
    <property type="molecule type" value="Genomic_DNA"/>
</dbReference>
<comment type="function">
    <text evidence="5">A flexible structure which links the flagellar filament to the drive apparatus in the basal body.</text>
</comment>
<keyword evidence="10" id="KW-0282">Flagellum</keyword>
<dbReference type="Pfam" id="PF07559">
    <property type="entry name" value="FlgE_D2"/>
    <property type="match status" value="1"/>
</dbReference>
<evidence type="ECO:0000256" key="2">
    <source>
        <dbReference type="ARBA" id="ARBA00009677"/>
    </source>
</evidence>
<protein>
    <recommendedName>
        <fullName evidence="3 5">Flagellar hook protein FlgE</fullName>
    </recommendedName>
</protein>
<sequence length="428" mass="46194">MLRSMYSGIGGMKNFQTKLDVIGNNISNVNTFGFKKGRTTFKDLVSQQLTGASNPTENRGGTNPRQIGLGGTIASVDTIHTQGSLQTTGRALDLGISGDGFFIVNNGNLSYYTRAGNFYLDREGTLVTAEGLKVQGFQPNANGTGIDRNNFGQLKVQAGEVFAPQATNQMSLRGNLRAETPEGEEFDGTLENYLPPNTVLNKFTATDSMGNLHDLQLAYYKSGDNEWTVTLLTPQFNDDGELENYEVEELGTVQFNSGGRVDMENSQLQRIVIDPQNGAEPVNIGINFSQLTQFGNSSNSADISAINGNVEGFLESFNISQTGEINGVYTNGEVRILGQIAMATFNNTGGLMKSGDNLFQVSNNSGVPNIGFAGDGRGMIAGATLEMSNVDLSEEFTEMIVAQRGFQANTRIITTSDEILQELVNLKR</sequence>
<comment type="similarity">
    <text evidence="2 5">Belongs to the flagella basal body rod proteins family.</text>
</comment>
<dbReference type="GO" id="GO:0071978">
    <property type="term" value="P:bacterial-type flagellum-dependent swarming motility"/>
    <property type="evidence" value="ECO:0007669"/>
    <property type="project" value="TreeGrafter"/>
</dbReference>
<dbReference type="InterPro" id="IPR010930">
    <property type="entry name" value="Flg_bb/hook_C_dom"/>
</dbReference>
<dbReference type="PANTHER" id="PTHR30435:SF1">
    <property type="entry name" value="FLAGELLAR HOOK PROTEIN FLGE"/>
    <property type="match status" value="1"/>
</dbReference>
<evidence type="ECO:0000313" key="10">
    <source>
        <dbReference type="EMBL" id="RXI98001.1"/>
    </source>
</evidence>
<evidence type="ECO:0000259" key="9">
    <source>
        <dbReference type="Pfam" id="PF22692"/>
    </source>
</evidence>
<dbReference type="PANTHER" id="PTHR30435">
    <property type="entry name" value="FLAGELLAR PROTEIN"/>
    <property type="match status" value="1"/>
</dbReference>
<feature type="domain" description="Flagellar hook protein FlgE/F/G-like D1" evidence="9">
    <location>
        <begin position="96"/>
        <end position="145"/>
    </location>
</feature>
<dbReference type="Pfam" id="PF06429">
    <property type="entry name" value="Flg_bbr_C"/>
    <property type="match status" value="1"/>
</dbReference>
<dbReference type="InterPro" id="IPR001444">
    <property type="entry name" value="Flag_bb_rod_N"/>
</dbReference>
<feature type="domain" description="Flagellar hook protein FlgE D2" evidence="8">
    <location>
        <begin position="202"/>
        <end position="303"/>
    </location>
</feature>
<evidence type="ECO:0000259" key="7">
    <source>
        <dbReference type="Pfam" id="PF06429"/>
    </source>
</evidence>
<evidence type="ECO:0000313" key="11">
    <source>
        <dbReference type="Proteomes" id="UP000290649"/>
    </source>
</evidence>
<comment type="subcellular location">
    <subcellularLocation>
        <location evidence="1 5">Bacterial flagellum basal body</location>
    </subcellularLocation>
</comment>
<dbReference type="GO" id="GO:0005829">
    <property type="term" value="C:cytosol"/>
    <property type="evidence" value="ECO:0007669"/>
    <property type="project" value="TreeGrafter"/>
</dbReference>